<feature type="compositionally biased region" description="Polar residues" evidence="6">
    <location>
        <begin position="337"/>
        <end position="351"/>
    </location>
</feature>
<feature type="compositionally biased region" description="Gly residues" evidence="6">
    <location>
        <begin position="302"/>
        <end position="316"/>
    </location>
</feature>
<keyword evidence="10" id="KW-1185">Reference proteome</keyword>
<feature type="region of interest" description="Disordered" evidence="6">
    <location>
        <begin position="296"/>
        <end position="409"/>
    </location>
</feature>
<dbReference type="PANTHER" id="PTHR33048:SF2">
    <property type="entry name" value="SRPK"/>
    <property type="match status" value="1"/>
</dbReference>
<dbReference type="STRING" id="158607.A0A2P5I2U4"/>
<dbReference type="InParanoid" id="A0A2P5I2U4"/>
<dbReference type="Pfam" id="PF20684">
    <property type="entry name" value="Fung_rhodopsin"/>
    <property type="match status" value="1"/>
</dbReference>
<evidence type="ECO:0000256" key="7">
    <source>
        <dbReference type="SAM" id="Phobius"/>
    </source>
</evidence>
<protein>
    <recommendedName>
        <fullName evidence="8">Rhodopsin domain-containing protein</fullName>
    </recommendedName>
</protein>
<keyword evidence="4 7" id="KW-0472">Membrane</keyword>
<feature type="transmembrane region" description="Helical" evidence="7">
    <location>
        <begin position="193"/>
        <end position="216"/>
    </location>
</feature>
<feature type="transmembrane region" description="Helical" evidence="7">
    <location>
        <begin position="20"/>
        <end position="39"/>
    </location>
</feature>
<comment type="similarity">
    <text evidence="5">Belongs to the SAT4 family.</text>
</comment>
<comment type="subcellular location">
    <subcellularLocation>
        <location evidence="1">Membrane</location>
        <topology evidence="1">Multi-pass membrane protein</topology>
    </subcellularLocation>
</comment>
<dbReference type="PANTHER" id="PTHR33048">
    <property type="entry name" value="PTH11-LIKE INTEGRAL MEMBRANE PROTEIN (AFU_ORTHOLOGUE AFUA_5G11245)"/>
    <property type="match status" value="1"/>
</dbReference>
<accession>A0A2P5I2U4</accession>
<proteinExistence type="inferred from homology"/>
<dbReference type="Proteomes" id="UP000094444">
    <property type="component" value="Unassembled WGS sequence"/>
</dbReference>
<evidence type="ECO:0000256" key="3">
    <source>
        <dbReference type="ARBA" id="ARBA00022989"/>
    </source>
</evidence>
<evidence type="ECO:0000313" key="10">
    <source>
        <dbReference type="Proteomes" id="UP000094444"/>
    </source>
</evidence>
<dbReference type="InterPro" id="IPR052337">
    <property type="entry name" value="SAT4-like"/>
</dbReference>
<reference evidence="9" key="1">
    <citation type="submission" date="2017-09" db="EMBL/GenBank/DDBJ databases">
        <title>Polyketide synthases of a Diaporthe helianthi virulent isolate.</title>
        <authorList>
            <person name="Baroncelli R."/>
        </authorList>
    </citation>
    <scope>NUCLEOTIDE SEQUENCE [LARGE SCALE GENOMIC DNA]</scope>
    <source>
        <strain evidence="9">7/96</strain>
    </source>
</reference>
<feature type="transmembrane region" description="Helical" evidence="7">
    <location>
        <begin position="268"/>
        <end position="288"/>
    </location>
</feature>
<feature type="transmembrane region" description="Helical" evidence="7">
    <location>
        <begin position="111"/>
        <end position="131"/>
    </location>
</feature>
<sequence>MTPRPSSAPSCVLLLRNHLLTAILVFAQVWFAIGVVVIFARWVVRIRTVGFRGLGGDDLISIPLTALWTLNAFIVYATYYSGGNIDVTAEQAEQLTDRDVWVLEYGIKWEFASFFTYCAIIWCLKSMVLFFYRRLKADKWRQTVLTVKRLFWINGLAYLALFLTAMLGCRPFHNNWVVRPLPGHHCTFRPQNFWVLVFLNVLTDALIMTIPVPILWQLRVSKLRKIGVSLLLCSGVFVISTAVVRAAFTIAGAPSVITINRWGFRETAVGMLAVNAPVVIPIFSKAFWKRGAYRPGRQAGQAQGGGGGGTFGGGGNNRRRPGDAQRPTVFEIPSEMKWTTQGASHGTSEQTELSKRSRLSRPGNNTTANRDLEKGPDATSGAVEVPSAERRGRQGEEDDMAISPTGGVG</sequence>
<name>A0A2P5I2U4_DIAHE</name>
<evidence type="ECO:0000256" key="2">
    <source>
        <dbReference type="ARBA" id="ARBA00022692"/>
    </source>
</evidence>
<dbReference type="GO" id="GO:0016020">
    <property type="term" value="C:membrane"/>
    <property type="evidence" value="ECO:0007669"/>
    <property type="project" value="UniProtKB-SubCell"/>
</dbReference>
<evidence type="ECO:0000256" key="4">
    <source>
        <dbReference type="ARBA" id="ARBA00023136"/>
    </source>
</evidence>
<feature type="transmembrane region" description="Helical" evidence="7">
    <location>
        <begin position="59"/>
        <end position="79"/>
    </location>
</feature>
<keyword evidence="2 7" id="KW-0812">Transmembrane</keyword>
<evidence type="ECO:0000256" key="1">
    <source>
        <dbReference type="ARBA" id="ARBA00004141"/>
    </source>
</evidence>
<evidence type="ECO:0000313" key="9">
    <source>
        <dbReference type="EMBL" id="POS76797.1"/>
    </source>
</evidence>
<feature type="transmembrane region" description="Helical" evidence="7">
    <location>
        <begin position="228"/>
        <end position="248"/>
    </location>
</feature>
<keyword evidence="3 7" id="KW-1133">Transmembrane helix</keyword>
<comment type="caution">
    <text evidence="9">The sequence shown here is derived from an EMBL/GenBank/DDBJ whole genome shotgun (WGS) entry which is preliminary data.</text>
</comment>
<dbReference type="EMBL" id="MAVT02000331">
    <property type="protein sequence ID" value="POS76797.1"/>
    <property type="molecule type" value="Genomic_DNA"/>
</dbReference>
<evidence type="ECO:0000259" key="8">
    <source>
        <dbReference type="Pfam" id="PF20684"/>
    </source>
</evidence>
<dbReference type="OrthoDB" id="4329349at2759"/>
<evidence type="ECO:0000256" key="5">
    <source>
        <dbReference type="ARBA" id="ARBA00038359"/>
    </source>
</evidence>
<organism evidence="9 10">
    <name type="scientific">Diaporthe helianthi</name>
    <dbReference type="NCBI Taxonomy" id="158607"/>
    <lineage>
        <taxon>Eukaryota</taxon>
        <taxon>Fungi</taxon>
        <taxon>Dikarya</taxon>
        <taxon>Ascomycota</taxon>
        <taxon>Pezizomycotina</taxon>
        <taxon>Sordariomycetes</taxon>
        <taxon>Sordariomycetidae</taxon>
        <taxon>Diaporthales</taxon>
        <taxon>Diaporthaceae</taxon>
        <taxon>Diaporthe</taxon>
    </lineage>
</organism>
<evidence type="ECO:0000256" key="6">
    <source>
        <dbReference type="SAM" id="MobiDB-lite"/>
    </source>
</evidence>
<dbReference type="InterPro" id="IPR049326">
    <property type="entry name" value="Rhodopsin_dom_fungi"/>
</dbReference>
<feature type="transmembrane region" description="Helical" evidence="7">
    <location>
        <begin position="151"/>
        <end position="173"/>
    </location>
</feature>
<dbReference type="AlphaFoldDB" id="A0A2P5I2U4"/>
<feature type="domain" description="Rhodopsin" evidence="8">
    <location>
        <begin position="41"/>
        <end position="284"/>
    </location>
</feature>
<gene>
    <name evidence="9" type="ORF">DHEL01_v204811</name>
</gene>